<organism evidence="2 3">
    <name type="scientific">Pseudonocardia zijingensis</name>
    <dbReference type="NCBI Taxonomy" id="153376"/>
    <lineage>
        <taxon>Bacteria</taxon>
        <taxon>Bacillati</taxon>
        <taxon>Actinomycetota</taxon>
        <taxon>Actinomycetes</taxon>
        <taxon>Pseudonocardiales</taxon>
        <taxon>Pseudonocardiaceae</taxon>
        <taxon>Pseudonocardia</taxon>
    </lineage>
</organism>
<sequence>MPVPTLDGLAWRKSSFSGSGGASSGCVEVAPLPGGGVAVRDTKDRSRAAHRHSAPAWQTFLTGVRAGEFGTPQS</sequence>
<dbReference type="RefSeq" id="WP_343946319.1">
    <property type="nucleotide sequence ID" value="NZ_BAAAHP010000264.1"/>
</dbReference>
<evidence type="ECO:0000259" key="1">
    <source>
        <dbReference type="Pfam" id="PF04149"/>
    </source>
</evidence>
<evidence type="ECO:0000313" key="3">
    <source>
        <dbReference type="Proteomes" id="UP001499967"/>
    </source>
</evidence>
<proteinExistence type="predicted"/>
<dbReference type="InterPro" id="IPR007278">
    <property type="entry name" value="DUF397"/>
</dbReference>
<gene>
    <name evidence="2" type="ORF">GCM10009559_72390</name>
</gene>
<comment type="caution">
    <text evidence="2">The sequence shown here is derived from an EMBL/GenBank/DDBJ whole genome shotgun (WGS) entry which is preliminary data.</text>
</comment>
<reference evidence="3" key="1">
    <citation type="journal article" date="2019" name="Int. J. Syst. Evol. Microbiol.">
        <title>The Global Catalogue of Microorganisms (GCM) 10K type strain sequencing project: providing services to taxonomists for standard genome sequencing and annotation.</title>
        <authorList>
            <consortium name="The Broad Institute Genomics Platform"/>
            <consortium name="The Broad Institute Genome Sequencing Center for Infectious Disease"/>
            <person name="Wu L."/>
            <person name="Ma J."/>
        </authorList>
    </citation>
    <scope>NUCLEOTIDE SEQUENCE [LARGE SCALE GENOMIC DNA]</scope>
    <source>
        <strain evidence="3">JCM 11117</strain>
    </source>
</reference>
<keyword evidence="3" id="KW-1185">Reference proteome</keyword>
<name>A0ABP3YTE1_9PSEU</name>
<protein>
    <recommendedName>
        <fullName evidence="1">DUF397 domain-containing protein</fullName>
    </recommendedName>
</protein>
<accession>A0ABP3YTE1</accession>
<feature type="domain" description="DUF397" evidence="1">
    <location>
        <begin position="9"/>
        <end position="65"/>
    </location>
</feature>
<dbReference type="Pfam" id="PF04149">
    <property type="entry name" value="DUF397"/>
    <property type="match status" value="1"/>
</dbReference>
<evidence type="ECO:0000313" key="2">
    <source>
        <dbReference type="EMBL" id="GAA0904508.1"/>
    </source>
</evidence>
<dbReference type="EMBL" id="BAAAHP010000264">
    <property type="protein sequence ID" value="GAA0904508.1"/>
    <property type="molecule type" value="Genomic_DNA"/>
</dbReference>
<dbReference type="Proteomes" id="UP001499967">
    <property type="component" value="Unassembled WGS sequence"/>
</dbReference>